<evidence type="ECO:0000313" key="3">
    <source>
        <dbReference type="Proteomes" id="UP000320582"/>
    </source>
</evidence>
<dbReference type="AlphaFoldDB" id="A0A543K5S2"/>
<feature type="transmembrane region" description="Helical" evidence="1">
    <location>
        <begin position="197"/>
        <end position="222"/>
    </location>
</feature>
<evidence type="ECO:0000313" key="2">
    <source>
        <dbReference type="EMBL" id="TQM90421.1"/>
    </source>
</evidence>
<feature type="transmembrane region" description="Helical" evidence="1">
    <location>
        <begin position="234"/>
        <end position="254"/>
    </location>
</feature>
<keyword evidence="3" id="KW-1185">Reference proteome</keyword>
<gene>
    <name evidence="2" type="ORF">BD293_3801</name>
</gene>
<dbReference type="EMBL" id="VFPT01000002">
    <property type="protein sequence ID" value="TQM90421.1"/>
    <property type="molecule type" value="Genomic_DNA"/>
</dbReference>
<organism evidence="2 3">
    <name type="scientific">Roseinatronobacter monicus</name>
    <dbReference type="NCBI Taxonomy" id="393481"/>
    <lineage>
        <taxon>Bacteria</taxon>
        <taxon>Pseudomonadati</taxon>
        <taxon>Pseudomonadota</taxon>
        <taxon>Alphaproteobacteria</taxon>
        <taxon>Rhodobacterales</taxon>
        <taxon>Paracoccaceae</taxon>
        <taxon>Roseinatronobacter</taxon>
    </lineage>
</organism>
<feature type="transmembrane region" description="Helical" evidence="1">
    <location>
        <begin position="62"/>
        <end position="82"/>
    </location>
</feature>
<sequence>MGLCLTNELVRDSLTSSKTRQPKPCQPARLEKTNGTETAHTVILSFIPPMIGSLGAFSATHWGPWLAIPFGVVPIIAFVLSLRFCRLGRFRQSYYGASMFALCVLSIAAFMSVPAAYLAPWTAPGLAVQAVLLLGLMLGILAGRHQILDADVMERGLRRRFRAGLGTMTIDERQSTAGMYRPARPGDRIDAMIRIVFWVYGAVVIVGAPLGGGAGYIILTLLARWVDPGTGPDLHATAMTTLGAVAIPAIGYFMPPIWRMWRLLQRIEAEAEDENGNIELRWK</sequence>
<protein>
    <submittedName>
        <fullName evidence="2">Uncharacterized protein</fullName>
    </submittedName>
</protein>
<evidence type="ECO:0000256" key="1">
    <source>
        <dbReference type="SAM" id="Phobius"/>
    </source>
</evidence>
<reference evidence="2 3" key="1">
    <citation type="submission" date="2019-06" db="EMBL/GenBank/DDBJ databases">
        <title>Genomic Encyclopedia of Archaeal and Bacterial Type Strains, Phase II (KMG-II): from individual species to whole genera.</title>
        <authorList>
            <person name="Goeker M."/>
        </authorList>
    </citation>
    <scope>NUCLEOTIDE SEQUENCE [LARGE SCALE GENOMIC DNA]</scope>
    <source>
        <strain evidence="2 3">DSM 18423</strain>
    </source>
</reference>
<feature type="transmembrane region" description="Helical" evidence="1">
    <location>
        <begin position="94"/>
        <end position="117"/>
    </location>
</feature>
<comment type="caution">
    <text evidence="2">The sequence shown here is derived from an EMBL/GenBank/DDBJ whole genome shotgun (WGS) entry which is preliminary data.</text>
</comment>
<accession>A0A543K5S2</accession>
<name>A0A543K5S2_9RHOB</name>
<keyword evidence="1" id="KW-1133">Transmembrane helix</keyword>
<keyword evidence="1" id="KW-0812">Transmembrane</keyword>
<feature type="transmembrane region" description="Helical" evidence="1">
    <location>
        <begin position="123"/>
        <end position="143"/>
    </location>
</feature>
<proteinExistence type="predicted"/>
<dbReference type="Proteomes" id="UP000320582">
    <property type="component" value="Unassembled WGS sequence"/>
</dbReference>
<keyword evidence="1" id="KW-0472">Membrane</keyword>